<evidence type="ECO:0000256" key="2">
    <source>
        <dbReference type="ARBA" id="ARBA00022741"/>
    </source>
</evidence>
<dbReference type="GO" id="GO:0003848">
    <property type="term" value="F:2-amino-4-hydroxy-6-hydroxymethyldihydropteridine diphosphokinase activity"/>
    <property type="evidence" value="ECO:0007669"/>
    <property type="project" value="InterPro"/>
</dbReference>
<dbReference type="Proteomes" id="UP000886076">
    <property type="component" value="Unassembled WGS sequence"/>
</dbReference>
<keyword evidence="3" id="KW-0418">Kinase</keyword>
<reference evidence="7 8" key="1">
    <citation type="submission" date="2018-01" db="EMBL/GenBank/DDBJ databases">
        <title>Metagenomic assembled genomes from two thermal pools in the Uzon Caldera, Kamchatka, Russia.</title>
        <authorList>
            <person name="Wilkins L."/>
            <person name="Ettinger C."/>
        </authorList>
    </citation>
    <scope>NUCLEOTIDE SEQUENCE [LARGE SCALE GENOMIC DNA]</scope>
    <source>
        <strain evidence="7">ZAV-06</strain>
    </source>
</reference>
<dbReference type="PANTHER" id="PTHR39648:SF1">
    <property type="entry name" value="6-HYDROXYMETHYL-7,8-DIHYDROPTERIN PYROPHOSPHOKINASE"/>
    <property type="match status" value="1"/>
</dbReference>
<dbReference type="SUPFAM" id="SSF63999">
    <property type="entry name" value="Thiamin pyrophosphokinase, catalytic domain"/>
    <property type="match status" value="1"/>
</dbReference>
<dbReference type="InterPro" id="IPR036759">
    <property type="entry name" value="TPK_catalytic_sf"/>
</dbReference>
<proteinExistence type="predicted"/>
<evidence type="ECO:0000313" key="6">
    <source>
        <dbReference type="EMBL" id="HEW64416.1"/>
    </source>
</evidence>
<evidence type="ECO:0000313" key="8">
    <source>
        <dbReference type="Proteomes" id="UP000237153"/>
    </source>
</evidence>
<dbReference type="AlphaFoldDB" id="A0A2J6N8I2"/>
<sequence length="250" mass="29543">MNYKPNKFFWEKIYNWLKSFIELSFYSDNNSALLLRSFLLDYPRISLEEIYSSVEGKKVIVIAGSKCYEDYINCKNPNEAIIFVADKGIRCLSRNDIKPTAIITDLDGINDNILFHPKYKNSYFFIHAHGDNQELIKKYLPSIMKQKIKIIGTTQTKPFYPLFNFGGFTDGDRTVFTALFFKAKEIEIYGIGEEYFNIDVFYNLNKLDIKAKKFLAGYLIINWLKCKWKYRISIPYENDEKCLEIYPWEE</sequence>
<evidence type="ECO:0000256" key="4">
    <source>
        <dbReference type="ARBA" id="ARBA00022840"/>
    </source>
</evidence>
<name>A0A2J6N8I2_9CREN</name>
<evidence type="ECO:0000256" key="1">
    <source>
        <dbReference type="ARBA" id="ARBA00022679"/>
    </source>
</evidence>
<keyword evidence="2" id="KW-0547">Nucleotide-binding</keyword>
<dbReference type="EMBL" id="PNIM01000001">
    <property type="protein sequence ID" value="PMB76128.1"/>
    <property type="molecule type" value="Genomic_DNA"/>
</dbReference>
<evidence type="ECO:0000313" key="7">
    <source>
        <dbReference type="EMBL" id="PMB76128.1"/>
    </source>
</evidence>
<dbReference type="RefSeq" id="WP_272985740.1">
    <property type="nucleotide sequence ID" value="NZ_DSFH01000062.1"/>
</dbReference>
<keyword evidence="1" id="KW-0808">Transferase</keyword>
<comment type="caution">
    <text evidence="7">The sequence shown here is derived from an EMBL/GenBank/DDBJ whole genome shotgun (WGS) entry which is preliminary data.</text>
</comment>
<organism evidence="7 8">
    <name type="scientific">Fervidicoccus fontis</name>
    <dbReference type="NCBI Taxonomy" id="683846"/>
    <lineage>
        <taxon>Archaea</taxon>
        <taxon>Thermoproteota</taxon>
        <taxon>Thermoprotei</taxon>
        <taxon>Fervidicoccales</taxon>
        <taxon>Fervidicoccaceae</taxon>
        <taxon>Fervidicoccus</taxon>
    </lineage>
</organism>
<dbReference type="GO" id="GO:0016301">
    <property type="term" value="F:kinase activity"/>
    <property type="evidence" value="ECO:0007669"/>
    <property type="project" value="UniProtKB-KW"/>
</dbReference>
<keyword evidence="4" id="KW-0067">ATP-binding</keyword>
<accession>A0A2J6N8I2</accession>
<dbReference type="GO" id="GO:0005524">
    <property type="term" value="F:ATP binding"/>
    <property type="evidence" value="ECO:0007669"/>
    <property type="project" value="UniProtKB-KW"/>
</dbReference>
<feature type="domain" description="6-hydroxymethylpterin diphosphokinase MptE-like" evidence="5">
    <location>
        <begin position="53"/>
        <end position="191"/>
    </location>
</feature>
<dbReference type="GO" id="GO:0009229">
    <property type="term" value="P:thiamine diphosphate biosynthetic process"/>
    <property type="evidence" value="ECO:0007669"/>
    <property type="project" value="InterPro"/>
</dbReference>
<dbReference type="GO" id="GO:0004788">
    <property type="term" value="F:thiamine diphosphokinase activity"/>
    <property type="evidence" value="ECO:0007669"/>
    <property type="project" value="InterPro"/>
</dbReference>
<protein>
    <submittedName>
        <fullName evidence="6">DUF115 domain-containing protein</fullName>
    </submittedName>
</protein>
<dbReference type="PANTHER" id="PTHR39648">
    <property type="entry name" value="6-HYDROXYMETHYL-7,8-DIHYDROPTERIN PYROPHOSPHOKINASE"/>
    <property type="match status" value="1"/>
</dbReference>
<dbReference type="Pfam" id="PF01973">
    <property type="entry name" value="MptE-like"/>
    <property type="match status" value="1"/>
</dbReference>
<dbReference type="InterPro" id="IPR002826">
    <property type="entry name" value="MptE-like"/>
</dbReference>
<dbReference type="InterPro" id="IPR027510">
    <property type="entry name" value="HMPDK_MptE"/>
</dbReference>
<gene>
    <name evidence="7" type="ORF">C0188_00445</name>
    <name evidence="6" type="ORF">ENO39_05120</name>
</gene>
<dbReference type="Proteomes" id="UP000237153">
    <property type="component" value="Unassembled WGS sequence"/>
</dbReference>
<dbReference type="Gene3D" id="3.40.50.10240">
    <property type="entry name" value="Thiamin pyrophosphokinase, catalytic domain"/>
    <property type="match status" value="1"/>
</dbReference>
<evidence type="ECO:0000256" key="3">
    <source>
        <dbReference type="ARBA" id="ARBA00022777"/>
    </source>
</evidence>
<reference evidence="6" key="2">
    <citation type="journal article" date="2020" name="mSystems">
        <title>Genome- and Community-Level Interaction Insights into Carbon Utilization and Element Cycling Functions of Hydrothermarchaeota in Hydrothermal Sediment.</title>
        <authorList>
            <person name="Zhou Z."/>
            <person name="Liu Y."/>
            <person name="Xu W."/>
            <person name="Pan J."/>
            <person name="Luo Z.H."/>
            <person name="Li M."/>
        </authorList>
    </citation>
    <scope>NUCLEOTIDE SEQUENCE [LARGE SCALE GENOMIC DNA]</scope>
    <source>
        <strain evidence="6">SpSt-1261</strain>
    </source>
</reference>
<evidence type="ECO:0000259" key="5">
    <source>
        <dbReference type="Pfam" id="PF01973"/>
    </source>
</evidence>
<dbReference type="EMBL" id="DSFH01000062">
    <property type="protein sequence ID" value="HEW64416.1"/>
    <property type="molecule type" value="Genomic_DNA"/>
</dbReference>